<comment type="similarity">
    <text evidence="1">Belongs to the PhzF family.</text>
</comment>
<evidence type="ECO:0000256" key="3">
    <source>
        <dbReference type="PIRSR" id="PIRSR016184-1"/>
    </source>
</evidence>
<dbReference type="RefSeq" id="WP_309927624.1">
    <property type="nucleotide sequence ID" value="NZ_JAVDQZ010000004.1"/>
</dbReference>
<dbReference type="Pfam" id="PF02567">
    <property type="entry name" value="PhzC-PhzF"/>
    <property type="match status" value="1"/>
</dbReference>
<dbReference type="Gene3D" id="3.10.310.10">
    <property type="entry name" value="Diaminopimelate Epimerase, Chain A, domain 1"/>
    <property type="match status" value="2"/>
</dbReference>
<dbReference type="Proteomes" id="UP001184828">
    <property type="component" value="Unassembled WGS sequence"/>
</dbReference>
<organism evidence="4 5">
    <name type="scientific">Variovorax paradoxus</name>
    <dbReference type="NCBI Taxonomy" id="34073"/>
    <lineage>
        <taxon>Bacteria</taxon>
        <taxon>Pseudomonadati</taxon>
        <taxon>Pseudomonadota</taxon>
        <taxon>Betaproteobacteria</taxon>
        <taxon>Burkholderiales</taxon>
        <taxon>Comamonadaceae</taxon>
        <taxon>Variovorax</taxon>
    </lineage>
</organism>
<reference evidence="4" key="1">
    <citation type="submission" date="2023-07" db="EMBL/GenBank/DDBJ databases">
        <title>Sorghum-associated microbial communities from plants grown in Nebraska, USA.</title>
        <authorList>
            <person name="Schachtman D."/>
        </authorList>
    </citation>
    <scope>NUCLEOTIDE SEQUENCE</scope>
    <source>
        <strain evidence="4">DS2114</strain>
    </source>
</reference>
<dbReference type="EMBL" id="JAVDQZ010000004">
    <property type="protein sequence ID" value="MDR6426720.1"/>
    <property type="molecule type" value="Genomic_DNA"/>
</dbReference>
<dbReference type="NCBIfam" id="TIGR00654">
    <property type="entry name" value="PhzF_family"/>
    <property type="match status" value="1"/>
</dbReference>
<accession>A0AAE3XZG1</accession>
<feature type="active site" evidence="3">
    <location>
        <position position="59"/>
    </location>
</feature>
<dbReference type="InterPro" id="IPR003719">
    <property type="entry name" value="Phenazine_PhzF-like"/>
</dbReference>
<dbReference type="PANTHER" id="PTHR13774:SF39">
    <property type="entry name" value="BIOSYNTHESIS PROTEIN, PUTATIVE-RELATED"/>
    <property type="match status" value="1"/>
</dbReference>
<evidence type="ECO:0000313" key="4">
    <source>
        <dbReference type="EMBL" id="MDR6426720.1"/>
    </source>
</evidence>
<name>A0AAE3XZG1_VARPD</name>
<evidence type="ECO:0000313" key="5">
    <source>
        <dbReference type="Proteomes" id="UP001184828"/>
    </source>
</evidence>
<comment type="caution">
    <text evidence="4">The sequence shown here is derived from an EMBL/GenBank/DDBJ whole genome shotgun (WGS) entry which is preliminary data.</text>
</comment>
<dbReference type="AlphaFoldDB" id="A0AAE3XZG1"/>
<sequence>MTDRDPSLPHLSPPAAGELRLVDVFIGGPGGGNPVPLVADASQMSTQDMLGIARATGHESAFVLEPSNANANWRLRFFVPQHEMEMCGHATVGTLWAMRQWGLWTSPVARIETLSGLVEAEWDERGQCVWVSQPAVQATALPPEDAARVAAVLGLNGDSIPAMANASTSRVKTLVPMRDVASLHALRPDFPAMEALCLSIGSTGLYPYAFGDANEAGEPVLVARQFPRASGYPEDAATGIAAAALWGHLAANGDVPVGTAMAPITCTVRQGEAMGRPSAIAVRARFAGTAAPTGCWLSGKVAWSLTPT</sequence>
<dbReference type="GO" id="GO:0016853">
    <property type="term" value="F:isomerase activity"/>
    <property type="evidence" value="ECO:0007669"/>
    <property type="project" value="UniProtKB-KW"/>
</dbReference>
<dbReference type="PANTHER" id="PTHR13774">
    <property type="entry name" value="PHENAZINE BIOSYNTHESIS PROTEIN"/>
    <property type="match status" value="1"/>
</dbReference>
<dbReference type="SUPFAM" id="SSF54506">
    <property type="entry name" value="Diaminopimelate epimerase-like"/>
    <property type="match status" value="1"/>
</dbReference>
<evidence type="ECO:0000256" key="1">
    <source>
        <dbReference type="ARBA" id="ARBA00008270"/>
    </source>
</evidence>
<dbReference type="PIRSF" id="PIRSF016184">
    <property type="entry name" value="PhzC_PhzF"/>
    <property type="match status" value="1"/>
</dbReference>
<proteinExistence type="inferred from homology"/>
<dbReference type="GO" id="GO:0005737">
    <property type="term" value="C:cytoplasm"/>
    <property type="evidence" value="ECO:0007669"/>
    <property type="project" value="TreeGrafter"/>
</dbReference>
<keyword evidence="2" id="KW-0413">Isomerase</keyword>
<gene>
    <name evidence="4" type="ORF">J2738_002858</name>
</gene>
<evidence type="ECO:0000256" key="2">
    <source>
        <dbReference type="ARBA" id="ARBA00023235"/>
    </source>
</evidence>
<protein>
    <submittedName>
        <fullName evidence="4">PhzF family phenazine biosynthesis protein</fullName>
    </submittedName>
</protein>